<evidence type="ECO:0000313" key="1">
    <source>
        <dbReference type="EMBL" id="GAA1823376.1"/>
    </source>
</evidence>
<proteinExistence type="predicted"/>
<dbReference type="EMBL" id="BAAANK010000001">
    <property type="protein sequence ID" value="GAA1823376.1"/>
    <property type="molecule type" value="Genomic_DNA"/>
</dbReference>
<gene>
    <name evidence="1" type="ORF">GCM10009750_02350</name>
</gene>
<organism evidence="1 2">
    <name type="scientific">Agromyces salentinus</name>
    <dbReference type="NCBI Taxonomy" id="269421"/>
    <lineage>
        <taxon>Bacteria</taxon>
        <taxon>Bacillati</taxon>
        <taxon>Actinomycetota</taxon>
        <taxon>Actinomycetes</taxon>
        <taxon>Micrococcales</taxon>
        <taxon>Microbacteriaceae</taxon>
        <taxon>Agromyces</taxon>
    </lineage>
</organism>
<dbReference type="Proteomes" id="UP001501746">
    <property type="component" value="Unassembled WGS sequence"/>
</dbReference>
<dbReference type="RefSeq" id="WP_157425792.1">
    <property type="nucleotide sequence ID" value="NZ_BAAANK010000001.1"/>
</dbReference>
<accession>A0ABN2MFI7</accession>
<evidence type="ECO:0000313" key="2">
    <source>
        <dbReference type="Proteomes" id="UP001501746"/>
    </source>
</evidence>
<dbReference type="Pfam" id="PF19952">
    <property type="entry name" value="DUF6414"/>
    <property type="match status" value="1"/>
</dbReference>
<protein>
    <submittedName>
        <fullName evidence="1">Uncharacterized protein</fullName>
    </submittedName>
</protein>
<reference evidence="1 2" key="1">
    <citation type="journal article" date="2019" name="Int. J. Syst. Evol. Microbiol.">
        <title>The Global Catalogue of Microorganisms (GCM) 10K type strain sequencing project: providing services to taxonomists for standard genome sequencing and annotation.</title>
        <authorList>
            <consortium name="The Broad Institute Genomics Platform"/>
            <consortium name="The Broad Institute Genome Sequencing Center for Infectious Disease"/>
            <person name="Wu L."/>
            <person name="Ma J."/>
        </authorList>
    </citation>
    <scope>NUCLEOTIDE SEQUENCE [LARGE SCALE GENOMIC DNA]</scope>
    <source>
        <strain evidence="1 2">JCM 14323</strain>
    </source>
</reference>
<dbReference type="InterPro" id="IPR045633">
    <property type="entry name" value="DUF6414"/>
</dbReference>
<comment type="caution">
    <text evidence="1">The sequence shown here is derived from an EMBL/GenBank/DDBJ whole genome shotgun (WGS) entry which is preliminary data.</text>
</comment>
<name>A0ABN2MFI7_9MICO</name>
<keyword evidence="2" id="KW-1185">Reference proteome</keyword>
<sequence length="261" mass="28291">MLRNFLYLNEPQLDQYIAQVEDGLRKAMSRSEKDGTRAGGALGTKVLGVSGEKSGEQTVTEELADTSPAKFERLQQLVDGAEEQFGWVTILQEADLEGVRLGNLVDVTCELYEADASKIASPGGLLDAIPLMKMMAKLSKGQGMNPLAGMPDNESLDTMAAFGAAMPTSIVLGDVVDSAWRIVGSLKGEPLDEIDGDARVVGKVSKLWGASAWRPLPGLPIISQMPRDQRREFERKGPTPGQEMFWVEGPALQLDVLAIYR</sequence>